<comment type="subcellular location">
    <subcellularLocation>
        <location evidence="1">Membrane</location>
    </subcellularLocation>
</comment>
<evidence type="ECO:0000259" key="6">
    <source>
        <dbReference type="Pfam" id="PF07686"/>
    </source>
</evidence>
<keyword evidence="8" id="KW-1185">Reference proteome</keyword>
<reference evidence="7 8" key="1">
    <citation type="submission" date="2019-09" db="EMBL/GenBank/DDBJ databases">
        <title>Bird 10,000 Genomes (B10K) Project - Family phase.</title>
        <authorList>
            <person name="Zhang G."/>
        </authorList>
    </citation>
    <scope>NUCLEOTIDE SEQUENCE [LARGE SCALE GENOMIC DNA]</scope>
    <source>
        <strain evidence="7">B10K-DU-001-57</strain>
        <tissue evidence="7">Muscle</tissue>
    </source>
</reference>
<dbReference type="Pfam" id="PF07686">
    <property type="entry name" value="V-set"/>
    <property type="match status" value="1"/>
</dbReference>
<evidence type="ECO:0000313" key="7">
    <source>
        <dbReference type="EMBL" id="NXI69786.1"/>
    </source>
</evidence>
<feature type="non-terminal residue" evidence="7">
    <location>
        <position position="1"/>
    </location>
</feature>
<dbReference type="EMBL" id="VXAA01004715">
    <property type="protein sequence ID" value="NXI69786.1"/>
    <property type="molecule type" value="Genomic_DNA"/>
</dbReference>
<dbReference type="Proteomes" id="UP000567872">
    <property type="component" value="Unassembled WGS sequence"/>
</dbReference>
<evidence type="ECO:0000256" key="4">
    <source>
        <dbReference type="ARBA" id="ARBA00023180"/>
    </source>
</evidence>
<dbReference type="GO" id="GO:0016020">
    <property type="term" value="C:membrane"/>
    <property type="evidence" value="ECO:0007669"/>
    <property type="project" value="UniProtKB-SubCell"/>
</dbReference>
<dbReference type="SUPFAM" id="SSF48726">
    <property type="entry name" value="Immunoglobulin"/>
    <property type="match status" value="1"/>
</dbReference>
<keyword evidence="4" id="KW-0325">Glycoprotein</keyword>
<dbReference type="InterPro" id="IPR015631">
    <property type="entry name" value="CD2/SLAM_rcpt"/>
</dbReference>
<feature type="transmembrane region" description="Helical" evidence="5">
    <location>
        <begin position="152"/>
        <end position="174"/>
    </location>
</feature>
<dbReference type="OrthoDB" id="6353782at2759"/>
<dbReference type="PANTHER" id="PTHR12080:SF59">
    <property type="entry name" value="HEPATIC AND GLIAL CELL ADHESION MOLECULE"/>
    <property type="match status" value="1"/>
</dbReference>
<gene>
    <name evidence="7" type="primary">Hepacam2_1</name>
    <name evidence="7" type="ORF">ANSSEM_R00823</name>
</gene>
<dbReference type="InterPro" id="IPR036179">
    <property type="entry name" value="Ig-like_dom_sf"/>
</dbReference>
<dbReference type="InterPro" id="IPR013106">
    <property type="entry name" value="Ig_V-set"/>
</dbReference>
<feature type="domain" description="Immunoglobulin V-set" evidence="6">
    <location>
        <begin position="12"/>
        <end position="125"/>
    </location>
</feature>
<evidence type="ECO:0000256" key="2">
    <source>
        <dbReference type="ARBA" id="ARBA00022729"/>
    </source>
</evidence>
<evidence type="ECO:0000313" key="8">
    <source>
        <dbReference type="Proteomes" id="UP000567872"/>
    </source>
</evidence>
<dbReference type="InterPro" id="IPR013783">
    <property type="entry name" value="Ig-like_fold"/>
</dbReference>
<dbReference type="AlphaFoldDB" id="A0A7K9VBK2"/>
<feature type="non-terminal residue" evidence="7">
    <location>
        <position position="187"/>
    </location>
</feature>
<dbReference type="PANTHER" id="PTHR12080">
    <property type="entry name" value="SIGNALING LYMPHOCYTIC ACTIVATION MOLECULE"/>
    <property type="match status" value="1"/>
</dbReference>
<evidence type="ECO:0000256" key="5">
    <source>
        <dbReference type="SAM" id="Phobius"/>
    </source>
</evidence>
<keyword evidence="5" id="KW-1133">Transmembrane helix</keyword>
<organism evidence="7 8">
    <name type="scientific">Anseranas semipalmata</name>
    <name type="common">Magpie goose</name>
    <name type="synonym">Anas semipalmata</name>
    <dbReference type="NCBI Taxonomy" id="8851"/>
    <lineage>
        <taxon>Eukaryota</taxon>
        <taxon>Metazoa</taxon>
        <taxon>Chordata</taxon>
        <taxon>Craniata</taxon>
        <taxon>Vertebrata</taxon>
        <taxon>Euteleostomi</taxon>
        <taxon>Archelosauria</taxon>
        <taxon>Archosauria</taxon>
        <taxon>Dinosauria</taxon>
        <taxon>Saurischia</taxon>
        <taxon>Theropoda</taxon>
        <taxon>Coelurosauria</taxon>
        <taxon>Aves</taxon>
        <taxon>Neognathae</taxon>
        <taxon>Galloanserae</taxon>
        <taxon>Anseriformes</taxon>
        <taxon>Anseranatidae</taxon>
        <taxon>Anseranas</taxon>
    </lineage>
</organism>
<dbReference type="GO" id="GO:0005911">
    <property type="term" value="C:cell-cell junction"/>
    <property type="evidence" value="ECO:0007669"/>
    <property type="project" value="TreeGrafter"/>
</dbReference>
<evidence type="ECO:0000256" key="3">
    <source>
        <dbReference type="ARBA" id="ARBA00023136"/>
    </source>
</evidence>
<name>A0A7K9VBK2_ANSSE</name>
<keyword evidence="5" id="KW-0812">Transmembrane</keyword>
<proteinExistence type="predicted"/>
<evidence type="ECO:0000256" key="1">
    <source>
        <dbReference type="ARBA" id="ARBA00004370"/>
    </source>
</evidence>
<keyword evidence="3 5" id="KW-0472">Membrane</keyword>
<comment type="caution">
    <text evidence="7">The sequence shown here is derived from an EMBL/GenBank/DDBJ whole genome shotgun (WGS) entry which is preliminary data.</text>
</comment>
<sequence length="187" mass="20225">GRNLGFLIEIPQDTVNGTVGQSVLLPVSYRFNSTPQFPVAIRWMFGTGSHAIISCSVPSCSLGAGGAPESCSTRCFPAPAYRGRFELFPENASLLLRDLRLSDSGVYSVTFQQQNQTRHITLTVHEPRVSPNHPGEGAGQGAGGTAARMPCYVLGACYCFILLLLQLLFHLQWLRGSCQQQGRPGQA</sequence>
<accession>A0A7K9VBK2</accession>
<keyword evidence="2" id="KW-0732">Signal</keyword>
<protein>
    <submittedName>
        <fullName evidence="7">HECA2 protein</fullName>
    </submittedName>
</protein>
<dbReference type="Gene3D" id="2.60.40.10">
    <property type="entry name" value="Immunoglobulins"/>
    <property type="match status" value="1"/>
</dbReference>